<feature type="compositionally biased region" description="Low complexity" evidence="1">
    <location>
        <begin position="143"/>
        <end position="156"/>
    </location>
</feature>
<accession>A0A4Q1BNV1</accession>
<name>A0A4Q1BNV1_TREME</name>
<reference evidence="2 3" key="1">
    <citation type="submission" date="2016-06" db="EMBL/GenBank/DDBJ databases">
        <title>Evolution of pathogenesis and genome organization in the Tremellales.</title>
        <authorList>
            <person name="Cuomo C."/>
            <person name="Litvintseva A."/>
            <person name="Heitman J."/>
            <person name="Chen Y."/>
            <person name="Sun S."/>
            <person name="Springer D."/>
            <person name="Dromer F."/>
            <person name="Young S."/>
            <person name="Zeng Q."/>
            <person name="Chapman S."/>
            <person name="Gujja S."/>
            <person name="Saif S."/>
            <person name="Birren B."/>
        </authorList>
    </citation>
    <scope>NUCLEOTIDE SEQUENCE [LARGE SCALE GENOMIC DNA]</scope>
    <source>
        <strain evidence="2 3">ATCC 28783</strain>
    </source>
</reference>
<proteinExistence type="predicted"/>
<feature type="region of interest" description="Disordered" evidence="1">
    <location>
        <begin position="143"/>
        <end position="172"/>
    </location>
</feature>
<dbReference type="VEuPathDB" id="FungiDB:TREMEDRAFT_62372"/>
<dbReference type="EMBL" id="SDIL01000030">
    <property type="protein sequence ID" value="RXK39561.1"/>
    <property type="molecule type" value="Genomic_DNA"/>
</dbReference>
<feature type="region of interest" description="Disordered" evidence="1">
    <location>
        <begin position="1"/>
        <end position="26"/>
    </location>
</feature>
<evidence type="ECO:0000313" key="3">
    <source>
        <dbReference type="Proteomes" id="UP000289152"/>
    </source>
</evidence>
<comment type="caution">
    <text evidence="2">The sequence shown here is derived from an EMBL/GenBank/DDBJ whole genome shotgun (WGS) entry which is preliminary data.</text>
</comment>
<keyword evidence="3" id="KW-1185">Reference proteome</keyword>
<dbReference type="AlphaFoldDB" id="A0A4Q1BNV1"/>
<gene>
    <name evidence="2" type="ORF">M231_03231</name>
</gene>
<dbReference type="Proteomes" id="UP000289152">
    <property type="component" value="Unassembled WGS sequence"/>
</dbReference>
<evidence type="ECO:0000256" key="1">
    <source>
        <dbReference type="SAM" id="MobiDB-lite"/>
    </source>
</evidence>
<sequence>MPSKHASLVRHPIGEQSGATRNRSMDRENATKWVSSCHEDQLNAAVAAALENILPWMSLFIDVYLELKIHPYKEESTFVLKGYGSKVKDKTISRENIKDLKEAILAAEHRLTEHLPSGSEATPKIVIGSAPRRLPGSCLIHRSPPSQPHSSSHRSSMGLFNKSKNNVPEPSWDGSERAVLTLLRDKSMGVIHAYERDKEHNQAEILHVTTGWDSYQPQEEAVRVHNALHNLILDKCKLLRVTVIVMVDKHSDQSALKLNGYHHITPDRNIVEDNIRRLLQAVHATEVGLSVRLPPGTMDTPQAVQSGSGVEFQGLPPLNRSQWEPMSPGILKEGLY</sequence>
<organism evidence="2 3">
    <name type="scientific">Tremella mesenterica</name>
    <name type="common">Jelly fungus</name>
    <dbReference type="NCBI Taxonomy" id="5217"/>
    <lineage>
        <taxon>Eukaryota</taxon>
        <taxon>Fungi</taxon>
        <taxon>Dikarya</taxon>
        <taxon>Basidiomycota</taxon>
        <taxon>Agaricomycotina</taxon>
        <taxon>Tremellomycetes</taxon>
        <taxon>Tremellales</taxon>
        <taxon>Tremellaceae</taxon>
        <taxon>Tremella</taxon>
    </lineage>
</organism>
<protein>
    <submittedName>
        <fullName evidence="2">Uncharacterized protein</fullName>
    </submittedName>
</protein>
<evidence type="ECO:0000313" key="2">
    <source>
        <dbReference type="EMBL" id="RXK39561.1"/>
    </source>
</evidence>
<dbReference type="InParanoid" id="A0A4Q1BNV1"/>